<proteinExistence type="predicted"/>
<dbReference type="InterPro" id="IPR042099">
    <property type="entry name" value="ANL_N_sf"/>
</dbReference>
<dbReference type="Proteomes" id="UP000247781">
    <property type="component" value="Unassembled WGS sequence"/>
</dbReference>
<protein>
    <submittedName>
        <fullName evidence="4">Acyl-CoA synthetase (AMP-forming)/AMP-acid ligase II</fullName>
    </submittedName>
</protein>
<dbReference type="SUPFAM" id="SSF56801">
    <property type="entry name" value="Acetyl-CoA synthetase-like"/>
    <property type="match status" value="1"/>
</dbReference>
<dbReference type="InterPro" id="IPR045851">
    <property type="entry name" value="AMP-bd_C_sf"/>
</dbReference>
<dbReference type="GO" id="GO:0016405">
    <property type="term" value="F:CoA-ligase activity"/>
    <property type="evidence" value="ECO:0007669"/>
    <property type="project" value="TreeGrafter"/>
</dbReference>
<reference evidence="4 5" key="2">
    <citation type="submission" date="2018-06" db="EMBL/GenBank/DDBJ databases">
        <title>Sequencing of bacterial isolates from soil warming experiment in Harvard Forest, Massachusetts, USA.</title>
        <authorList>
            <person name="Deangelis K.PhD."/>
        </authorList>
    </citation>
    <scope>NUCLEOTIDE SEQUENCE [LARGE SCALE GENOMIC DNA]</scope>
    <source>
        <strain evidence="4 5">GAS496</strain>
    </source>
</reference>
<dbReference type="Pfam" id="PF13193">
    <property type="entry name" value="AMP-binding_C"/>
    <property type="match status" value="1"/>
</dbReference>
<dbReference type="AlphaFoldDB" id="A0A318HZG1"/>
<evidence type="ECO:0000313" key="4">
    <source>
        <dbReference type="EMBL" id="PXX11020.1"/>
    </source>
</evidence>
<evidence type="ECO:0000313" key="5">
    <source>
        <dbReference type="Proteomes" id="UP000247781"/>
    </source>
</evidence>
<evidence type="ECO:0000259" key="3">
    <source>
        <dbReference type="Pfam" id="PF13193"/>
    </source>
</evidence>
<dbReference type="InterPro" id="IPR025110">
    <property type="entry name" value="AMP-bd_C"/>
</dbReference>
<keyword evidence="4" id="KW-0436">Ligase</keyword>
<feature type="domain" description="AMP-dependent synthetase/ligase" evidence="2">
    <location>
        <begin position="8"/>
        <end position="356"/>
    </location>
</feature>
<gene>
    <name evidence="4" type="ORF">C8E89_103107</name>
</gene>
<dbReference type="PANTHER" id="PTHR24096:SF323">
    <property type="entry name" value="BLR3536 PROTEIN"/>
    <property type="match status" value="1"/>
</dbReference>
<dbReference type="Gene3D" id="3.30.300.30">
    <property type="match status" value="1"/>
</dbReference>
<dbReference type="PROSITE" id="PS00455">
    <property type="entry name" value="AMP_BINDING"/>
    <property type="match status" value="1"/>
</dbReference>
<dbReference type="PANTHER" id="PTHR24096">
    <property type="entry name" value="LONG-CHAIN-FATTY-ACID--COA LIGASE"/>
    <property type="match status" value="1"/>
</dbReference>
<dbReference type="InterPro" id="IPR000873">
    <property type="entry name" value="AMP-dep_synth/lig_dom"/>
</dbReference>
<dbReference type="RefSeq" id="WP_110315111.1">
    <property type="nucleotide sequence ID" value="NZ_QJJU01000003.1"/>
</dbReference>
<feature type="region of interest" description="Disordered" evidence="1">
    <location>
        <begin position="143"/>
        <end position="174"/>
    </location>
</feature>
<dbReference type="Gene3D" id="3.40.50.12780">
    <property type="entry name" value="N-terminal domain of ligase-like"/>
    <property type="match status" value="1"/>
</dbReference>
<sequence length="511" mass="55663">MNIADHAIRAENSPALVVVDGDTVSYGDLYARSQRVAALLHAAGLRRGDGVALVLPNRPEFLEITWGCQLSGLYYSAVNTHFAPDEVGYVVDDSEARAVFIDASMAELGSRILAGNRGVDVHIVVGGNLTGWRPYEDAIGAAGDAPQASDGSEMLYSSGTTGRPKAVRRPLPEDGKGSWAQKVLEYSLMQRYGMTESSVYLSPAPLYHAAGVNYAMAVHRVGAASIVMPKFDAEAVLRVIETHRVTHAQFVPTMFVRMLKLPDAVRESYDVASLECVVHAAAPCPVDVKQRVMKWFGPIIHEYYGGTEGFGGTTIGPDEWLAHPGSVGKPWTPVHVVGEDGAELPVGESGELYFEGGPAFEYFKDSGKTASVSNDRGWRSLGDMGYVDEDGYIYLTDRSTFMIVSGGVNIYPQEVENLLVMHPKLVDAAVFGVPNEEFGEEVKAVVQPADGVAAGPELEAELIAYCRAHVATYKCPRTVEFDAELPRDPNGKLYKRRIRERYWQGRSTRIL</sequence>
<keyword evidence="5" id="KW-1185">Reference proteome</keyword>
<dbReference type="Pfam" id="PF00501">
    <property type="entry name" value="AMP-binding"/>
    <property type="match status" value="1"/>
</dbReference>
<evidence type="ECO:0000259" key="2">
    <source>
        <dbReference type="Pfam" id="PF00501"/>
    </source>
</evidence>
<dbReference type="EMBL" id="QJJU01000003">
    <property type="protein sequence ID" value="PXX11020.1"/>
    <property type="molecule type" value="Genomic_DNA"/>
</dbReference>
<accession>A0A318HZG1</accession>
<evidence type="ECO:0000256" key="1">
    <source>
        <dbReference type="SAM" id="MobiDB-lite"/>
    </source>
</evidence>
<feature type="domain" description="AMP-binding enzyme C-terminal" evidence="3">
    <location>
        <begin position="414"/>
        <end position="492"/>
    </location>
</feature>
<organism evidence="4 5">
    <name type="scientific">Mycolicibacterium moriokaense</name>
    <dbReference type="NCBI Taxonomy" id="39691"/>
    <lineage>
        <taxon>Bacteria</taxon>
        <taxon>Bacillati</taxon>
        <taxon>Actinomycetota</taxon>
        <taxon>Actinomycetes</taxon>
        <taxon>Mycobacteriales</taxon>
        <taxon>Mycobacteriaceae</taxon>
        <taxon>Mycolicibacterium</taxon>
    </lineage>
</organism>
<reference evidence="5" key="1">
    <citation type="submission" date="2018-05" db="EMBL/GenBank/DDBJ databases">
        <authorList>
            <person name="Deangelis K."/>
            <person name="Huntemann M."/>
            <person name="Clum A."/>
            <person name="Pillay M."/>
            <person name="Palaniappan K."/>
            <person name="Varghese N."/>
            <person name="Mikhailova N."/>
            <person name="Stamatis D."/>
            <person name="Reddy T."/>
            <person name="Daum C."/>
            <person name="Shapiro N."/>
            <person name="Ivanova N."/>
            <person name="Kyrpides N."/>
            <person name="Woyke T."/>
        </authorList>
    </citation>
    <scope>NUCLEOTIDE SEQUENCE [LARGE SCALE GENOMIC DNA]</scope>
    <source>
        <strain evidence="5">GAS496</strain>
    </source>
</reference>
<dbReference type="InterPro" id="IPR020845">
    <property type="entry name" value="AMP-binding_CS"/>
</dbReference>
<name>A0A318HZG1_9MYCO</name>
<dbReference type="OrthoDB" id="9803968at2"/>
<comment type="caution">
    <text evidence="4">The sequence shown here is derived from an EMBL/GenBank/DDBJ whole genome shotgun (WGS) entry which is preliminary data.</text>
</comment>